<dbReference type="KEGG" id="mok:Metok_0413"/>
<keyword evidence="3" id="KW-1185">Reference proteome</keyword>
<evidence type="ECO:0000313" key="3">
    <source>
        <dbReference type="Proteomes" id="UP000009296"/>
    </source>
</evidence>
<dbReference type="RefSeq" id="WP_013866584.1">
    <property type="nucleotide sequence ID" value="NC_015636.1"/>
</dbReference>
<accession>F8AKR0</accession>
<dbReference type="PANTHER" id="PTHR35090:SF2">
    <property type="entry name" value="ARSR FAMILY TRANSCRIPTIONAL REGULATOR"/>
    <property type="match status" value="1"/>
</dbReference>
<dbReference type="EMBL" id="CP002792">
    <property type="protein sequence ID" value="AEH06398.1"/>
    <property type="molecule type" value="Genomic_DNA"/>
</dbReference>
<organism evidence="2 3">
    <name type="scientific">Methanothermococcus okinawensis (strain DSM 14208 / JCM 11175 / IH1)</name>
    <dbReference type="NCBI Taxonomy" id="647113"/>
    <lineage>
        <taxon>Archaea</taxon>
        <taxon>Methanobacteriati</taxon>
        <taxon>Methanobacteriota</taxon>
        <taxon>Methanomada group</taxon>
        <taxon>Methanococci</taxon>
        <taxon>Methanococcales</taxon>
        <taxon>Methanococcaceae</taxon>
        <taxon>Methanothermococcus</taxon>
    </lineage>
</organism>
<proteinExistence type="predicted"/>
<dbReference type="Gene3D" id="3.30.1380.20">
    <property type="entry name" value="Trafficking protein particle complex subunit 3"/>
    <property type="match status" value="1"/>
</dbReference>
<dbReference type="AlphaFoldDB" id="F8AKR0"/>
<dbReference type="InterPro" id="IPR004096">
    <property type="entry name" value="V4R"/>
</dbReference>
<evidence type="ECO:0000313" key="2">
    <source>
        <dbReference type="EMBL" id="AEH06398.1"/>
    </source>
</evidence>
<dbReference type="STRING" id="647113.Metok_0413"/>
<dbReference type="InterPro" id="IPR024096">
    <property type="entry name" value="NO_sig/Golgi_transp_ligand-bd"/>
</dbReference>
<dbReference type="SMART" id="SM00989">
    <property type="entry name" value="V4R"/>
    <property type="match status" value="1"/>
</dbReference>
<dbReference type="Pfam" id="PF02830">
    <property type="entry name" value="V4R"/>
    <property type="match status" value="1"/>
</dbReference>
<name>F8AKR0_METOI</name>
<dbReference type="Proteomes" id="UP000009296">
    <property type="component" value="Chromosome"/>
</dbReference>
<dbReference type="HOGENOM" id="CLU_128702_0_0_2"/>
<dbReference type="SUPFAM" id="SSF111126">
    <property type="entry name" value="Ligand-binding domain in the NO signalling and Golgi transport"/>
    <property type="match status" value="1"/>
</dbReference>
<feature type="domain" description="4-vinyl reductase 4VR" evidence="1">
    <location>
        <begin position="89"/>
        <end position="140"/>
    </location>
</feature>
<dbReference type="GeneID" id="10772535"/>
<protein>
    <submittedName>
        <fullName evidence="2">4-vinyl reductase 4VR</fullName>
    </submittedName>
</protein>
<gene>
    <name evidence="2" type="ordered locus">Metok_0413</name>
</gene>
<sequence length="161" mass="18001">MKRLRDYLELSFEEIYTVDRPTLGRNADVSLIRALILSIIRYLGFNAASKLYHAGMYFGGELGVSSIDDMKEIFKELGIGIINIVSTEPMVIRIEECVECSGLPNIGKPVCYFDAGVIAGCLEGILGSEVKVVEKNAVLWGMTIANLRYIHYQIKYCKIIL</sequence>
<dbReference type="PANTHER" id="PTHR35090">
    <property type="entry name" value="DNA-DIRECTED RNA POLYMERASE SUBUNIT I"/>
    <property type="match status" value="1"/>
</dbReference>
<dbReference type="eggNOG" id="arCOG01688">
    <property type="taxonomic scope" value="Archaea"/>
</dbReference>
<reference evidence="2" key="1">
    <citation type="submission" date="2011-05" db="EMBL/GenBank/DDBJ databases">
        <title>Complete sequence of chromosome of Methanothermococcus okinawensis IH1.</title>
        <authorList>
            <consortium name="US DOE Joint Genome Institute"/>
            <person name="Lucas S."/>
            <person name="Han J."/>
            <person name="Lapidus A."/>
            <person name="Cheng J.-F."/>
            <person name="Goodwin L."/>
            <person name="Pitluck S."/>
            <person name="Peters L."/>
            <person name="Mikhailova N."/>
            <person name="Held B."/>
            <person name="Han C."/>
            <person name="Tapia R."/>
            <person name="Land M."/>
            <person name="Hauser L."/>
            <person name="Kyrpides N."/>
            <person name="Ivanova N."/>
            <person name="Pagani I."/>
            <person name="Sieprawska-Lupa M."/>
            <person name="Takai K."/>
            <person name="Miyazaki J."/>
            <person name="Whitman W."/>
            <person name="Woyke T."/>
        </authorList>
    </citation>
    <scope>NUCLEOTIDE SEQUENCE [LARGE SCALE GENOMIC DNA]</scope>
    <source>
        <strain evidence="2">IH1</strain>
    </source>
</reference>
<evidence type="ECO:0000259" key="1">
    <source>
        <dbReference type="SMART" id="SM00989"/>
    </source>
</evidence>